<dbReference type="InterPro" id="IPR019931">
    <property type="entry name" value="LPXTG_anchor"/>
</dbReference>
<evidence type="ECO:0000256" key="4">
    <source>
        <dbReference type="ARBA" id="ARBA00023088"/>
    </source>
</evidence>
<evidence type="ECO:0000256" key="5">
    <source>
        <dbReference type="SAM" id="MobiDB-lite"/>
    </source>
</evidence>
<gene>
    <name evidence="9" type="ORF">GCM10018781_46390</name>
</gene>
<dbReference type="Proteomes" id="UP000617734">
    <property type="component" value="Unassembled WGS sequence"/>
</dbReference>
<sequence length="306" mass="30761">MTIRTTRTLAASTLLALAVGASLGSTSAGAVSASPSPTATASPTVSAAPSASAAPTASPGATTSAPTGHPSAPLPSPGSSDPQCVNGVGHDSLKVTGTGLWGTTLVKGGPAQEITTTWENTSGVDIAKFATYLYLTEEEPTTPIRPFTKDLFEVQVRTPGTDWKPAYFNDSRSVDTGTHAIAKGGKLTVSVRITATTKLPTGPYGGNQGGASEVFDNSVIPHPTSTQKYSCTQYTGYYEGRTKVSDTADAATATPGTVRPTTTAGPGLAETGGSSSTLPIAAAGAVVLAAGAGTLLVLRRRKAAHQ</sequence>
<evidence type="ECO:0000256" key="3">
    <source>
        <dbReference type="ARBA" id="ARBA00022729"/>
    </source>
</evidence>
<feature type="region of interest" description="Disordered" evidence="5">
    <location>
        <begin position="248"/>
        <end position="273"/>
    </location>
</feature>
<dbReference type="NCBIfam" id="NF041528">
    <property type="entry name" value="strep_LAETG"/>
    <property type="match status" value="1"/>
</dbReference>
<evidence type="ECO:0000313" key="10">
    <source>
        <dbReference type="Proteomes" id="UP000617734"/>
    </source>
</evidence>
<feature type="compositionally biased region" description="Low complexity" evidence="5">
    <location>
        <begin position="26"/>
        <end position="68"/>
    </location>
</feature>
<dbReference type="EMBL" id="BNBO01000028">
    <property type="protein sequence ID" value="GHH76075.1"/>
    <property type="molecule type" value="Genomic_DNA"/>
</dbReference>
<keyword evidence="2" id="KW-0964">Secreted</keyword>
<feature type="domain" description="Gram-positive cocci surface proteins LPxTG" evidence="8">
    <location>
        <begin position="268"/>
        <end position="306"/>
    </location>
</feature>
<name>A0A919KWI5_9ACTN</name>
<feature type="compositionally biased region" description="Low complexity" evidence="5">
    <location>
        <begin position="248"/>
        <end position="267"/>
    </location>
</feature>
<evidence type="ECO:0000259" key="8">
    <source>
        <dbReference type="PROSITE" id="PS50847"/>
    </source>
</evidence>
<evidence type="ECO:0000256" key="1">
    <source>
        <dbReference type="ARBA" id="ARBA00022512"/>
    </source>
</evidence>
<keyword evidence="1" id="KW-0134">Cell wall</keyword>
<feature type="signal peptide" evidence="7">
    <location>
        <begin position="1"/>
        <end position="30"/>
    </location>
</feature>
<keyword evidence="3 7" id="KW-0732">Signal</keyword>
<reference evidence="9" key="1">
    <citation type="journal article" date="2014" name="Int. J. Syst. Evol. Microbiol.">
        <title>Complete genome sequence of Corynebacterium casei LMG S-19264T (=DSM 44701T), isolated from a smear-ripened cheese.</title>
        <authorList>
            <consortium name="US DOE Joint Genome Institute (JGI-PGF)"/>
            <person name="Walter F."/>
            <person name="Albersmeier A."/>
            <person name="Kalinowski J."/>
            <person name="Ruckert C."/>
        </authorList>
    </citation>
    <scope>NUCLEOTIDE SEQUENCE</scope>
    <source>
        <strain evidence="9">JCM 4646</strain>
    </source>
</reference>
<keyword evidence="4" id="KW-0572">Peptidoglycan-anchor</keyword>
<dbReference type="GeneID" id="95355021"/>
<dbReference type="AlphaFoldDB" id="A0A919KWI5"/>
<proteinExistence type="predicted"/>
<evidence type="ECO:0000256" key="7">
    <source>
        <dbReference type="SAM" id="SignalP"/>
    </source>
</evidence>
<evidence type="ECO:0000256" key="6">
    <source>
        <dbReference type="SAM" id="Phobius"/>
    </source>
</evidence>
<reference evidence="9" key="2">
    <citation type="submission" date="2020-09" db="EMBL/GenBank/DDBJ databases">
        <authorList>
            <person name="Sun Q."/>
            <person name="Ohkuma M."/>
        </authorList>
    </citation>
    <scope>NUCLEOTIDE SEQUENCE</scope>
    <source>
        <strain evidence="9">JCM 4646</strain>
    </source>
</reference>
<dbReference type="RefSeq" id="WP_190212820.1">
    <property type="nucleotide sequence ID" value="NZ_BNBO01000028.1"/>
</dbReference>
<organism evidence="9 10">
    <name type="scientific">Kitasatospora indigofera</name>
    <dbReference type="NCBI Taxonomy" id="67307"/>
    <lineage>
        <taxon>Bacteria</taxon>
        <taxon>Bacillati</taxon>
        <taxon>Actinomycetota</taxon>
        <taxon>Actinomycetes</taxon>
        <taxon>Kitasatosporales</taxon>
        <taxon>Streptomycetaceae</taxon>
        <taxon>Kitasatospora</taxon>
    </lineage>
</organism>
<accession>A0A919KWI5</accession>
<evidence type="ECO:0000313" key="9">
    <source>
        <dbReference type="EMBL" id="GHH76075.1"/>
    </source>
</evidence>
<dbReference type="NCBIfam" id="TIGR01167">
    <property type="entry name" value="LPXTG_anchor"/>
    <property type="match status" value="1"/>
</dbReference>
<feature type="transmembrane region" description="Helical" evidence="6">
    <location>
        <begin position="278"/>
        <end position="298"/>
    </location>
</feature>
<keyword evidence="10" id="KW-1185">Reference proteome</keyword>
<feature type="chain" id="PRO_5039415811" description="Gram-positive cocci surface proteins LPxTG domain-containing protein" evidence="7">
    <location>
        <begin position="31"/>
        <end position="306"/>
    </location>
</feature>
<keyword evidence="6" id="KW-0812">Transmembrane</keyword>
<feature type="region of interest" description="Disordered" evidence="5">
    <location>
        <begin position="26"/>
        <end position="89"/>
    </location>
</feature>
<evidence type="ECO:0000256" key="2">
    <source>
        <dbReference type="ARBA" id="ARBA00022525"/>
    </source>
</evidence>
<keyword evidence="6" id="KW-1133">Transmembrane helix</keyword>
<protein>
    <recommendedName>
        <fullName evidence="8">Gram-positive cocci surface proteins LPxTG domain-containing protein</fullName>
    </recommendedName>
</protein>
<comment type="caution">
    <text evidence="9">The sequence shown here is derived from an EMBL/GenBank/DDBJ whole genome shotgun (WGS) entry which is preliminary data.</text>
</comment>
<keyword evidence="6" id="KW-0472">Membrane</keyword>
<dbReference type="PROSITE" id="PS50847">
    <property type="entry name" value="GRAM_POS_ANCHORING"/>
    <property type="match status" value="1"/>
</dbReference>